<dbReference type="Proteomes" id="UP000886857">
    <property type="component" value="Unassembled WGS sequence"/>
</dbReference>
<organism evidence="2 3">
    <name type="scientific">Candidatus Limadaptatus stercoripullorum</name>
    <dbReference type="NCBI Taxonomy" id="2840846"/>
    <lineage>
        <taxon>Bacteria</taxon>
        <taxon>Bacillati</taxon>
        <taxon>Bacillota</taxon>
        <taxon>Clostridia</taxon>
        <taxon>Eubacteriales</taxon>
        <taxon>Candidatus Limadaptatus</taxon>
    </lineage>
</organism>
<keyword evidence="1" id="KW-0732">Signal</keyword>
<evidence type="ECO:0000313" key="2">
    <source>
        <dbReference type="EMBL" id="HIU99233.1"/>
    </source>
</evidence>
<sequence length="611" mass="64326">MTVTKTGKNAKKIFLTVLALVMTFVLAATVLCACVKKEQPAGPTDAEKRAAAAADLTSGAIAAAGEGWSAGLTDAEAAKLVDPVGYIVASEWLTRAGELLAASAVSTPKLRALADYTATDEARELLRGEVGLQAIVSALSAVGFTSADAEETVFILLADLAGEGGKSVFENISDRLSAAHGAASGQQRPAIERAREDIAEILSAYDRATGLRESVLEAEEGIRALAAVMYEGVYAFGSGDALGGIEIIADALSGGQLRDISVQDAEIYLTALAHELGELGARFTPETSAQLMSAITGLEDAFGRLDITTSELGAVTGLLSDAHIAVNRIAYVTDMVSGAVLGLLDERGADGELTHRFAKLLLDVAAAAEGEEKLPVEYSFVLLGDLLLEAEKNGAFGQKLEQQLKDYETAADADSLSDLILVSSLLDILRYAYEMNADDLEDDAMIEAALAEHYNAFSIVAADLWLESFKTAYARGNAALTGTRFSRLGEAIDRLINGLGVESAGLPAAPGGTISPGTAEANEWYAEVVAEAERVIESAARETPEFADEDFVDEAHKTITEAAKYLVGKIKEPLEDLVALGIPARDAAPEEIEAWKTRVNELAAEIFPFAF</sequence>
<evidence type="ECO:0000313" key="3">
    <source>
        <dbReference type="Proteomes" id="UP000886857"/>
    </source>
</evidence>
<evidence type="ECO:0000256" key="1">
    <source>
        <dbReference type="SAM" id="SignalP"/>
    </source>
</evidence>
<feature type="signal peptide" evidence="1">
    <location>
        <begin position="1"/>
        <end position="27"/>
    </location>
</feature>
<gene>
    <name evidence="2" type="ORF">IAC73_05270</name>
</gene>
<dbReference type="EMBL" id="DVOE01000080">
    <property type="protein sequence ID" value="HIU99233.1"/>
    <property type="molecule type" value="Genomic_DNA"/>
</dbReference>
<name>A0A9D1NA00_9FIRM</name>
<protein>
    <submittedName>
        <fullName evidence="2">Uncharacterized protein</fullName>
    </submittedName>
</protein>
<comment type="caution">
    <text evidence="2">The sequence shown here is derived from an EMBL/GenBank/DDBJ whole genome shotgun (WGS) entry which is preliminary data.</text>
</comment>
<reference evidence="2" key="1">
    <citation type="submission" date="2020-10" db="EMBL/GenBank/DDBJ databases">
        <authorList>
            <person name="Gilroy R."/>
        </authorList>
    </citation>
    <scope>NUCLEOTIDE SEQUENCE</scope>
    <source>
        <strain evidence="2">10406</strain>
    </source>
</reference>
<feature type="chain" id="PRO_5039214908" evidence="1">
    <location>
        <begin position="28"/>
        <end position="611"/>
    </location>
</feature>
<accession>A0A9D1NA00</accession>
<dbReference type="AlphaFoldDB" id="A0A9D1NA00"/>
<dbReference type="PROSITE" id="PS51257">
    <property type="entry name" value="PROKAR_LIPOPROTEIN"/>
    <property type="match status" value="1"/>
</dbReference>
<reference evidence="2" key="2">
    <citation type="journal article" date="2021" name="PeerJ">
        <title>Extensive microbial diversity within the chicken gut microbiome revealed by metagenomics and culture.</title>
        <authorList>
            <person name="Gilroy R."/>
            <person name="Ravi A."/>
            <person name="Getino M."/>
            <person name="Pursley I."/>
            <person name="Horton D.L."/>
            <person name="Alikhan N.F."/>
            <person name="Baker D."/>
            <person name="Gharbi K."/>
            <person name="Hall N."/>
            <person name="Watson M."/>
            <person name="Adriaenssens E.M."/>
            <person name="Foster-Nyarko E."/>
            <person name="Jarju S."/>
            <person name="Secka A."/>
            <person name="Antonio M."/>
            <person name="Oren A."/>
            <person name="Chaudhuri R.R."/>
            <person name="La Ragione R."/>
            <person name="Hildebrand F."/>
            <person name="Pallen M.J."/>
        </authorList>
    </citation>
    <scope>NUCLEOTIDE SEQUENCE</scope>
    <source>
        <strain evidence="2">10406</strain>
    </source>
</reference>
<proteinExistence type="predicted"/>